<accession>A0A0C9VN46</accession>
<feature type="compositionally biased region" description="Pro residues" evidence="1">
    <location>
        <begin position="202"/>
        <end position="213"/>
    </location>
</feature>
<dbReference type="EMBL" id="KN837152">
    <property type="protein sequence ID" value="KIJ39395.1"/>
    <property type="molecule type" value="Genomic_DNA"/>
</dbReference>
<proteinExistence type="predicted"/>
<evidence type="ECO:0000313" key="2">
    <source>
        <dbReference type="EMBL" id="KIJ39395.1"/>
    </source>
</evidence>
<feature type="compositionally biased region" description="Low complexity" evidence="1">
    <location>
        <begin position="190"/>
        <end position="201"/>
    </location>
</feature>
<feature type="compositionally biased region" description="Basic and acidic residues" evidence="1">
    <location>
        <begin position="272"/>
        <end position="287"/>
    </location>
</feature>
<feature type="region of interest" description="Disordered" evidence="1">
    <location>
        <begin position="375"/>
        <end position="398"/>
    </location>
</feature>
<dbReference type="AlphaFoldDB" id="A0A0C9VN46"/>
<feature type="region of interest" description="Disordered" evidence="1">
    <location>
        <begin position="1"/>
        <end position="36"/>
    </location>
</feature>
<dbReference type="HOGENOM" id="CLU_649195_0_0_1"/>
<organism evidence="2 3">
    <name type="scientific">Sphaerobolus stellatus (strain SS14)</name>
    <dbReference type="NCBI Taxonomy" id="990650"/>
    <lineage>
        <taxon>Eukaryota</taxon>
        <taxon>Fungi</taxon>
        <taxon>Dikarya</taxon>
        <taxon>Basidiomycota</taxon>
        <taxon>Agaricomycotina</taxon>
        <taxon>Agaricomycetes</taxon>
        <taxon>Phallomycetidae</taxon>
        <taxon>Geastrales</taxon>
        <taxon>Sphaerobolaceae</taxon>
        <taxon>Sphaerobolus</taxon>
    </lineage>
</organism>
<feature type="compositionally biased region" description="Basic and acidic residues" evidence="1">
    <location>
        <begin position="387"/>
        <end position="398"/>
    </location>
</feature>
<feature type="region of interest" description="Disordered" evidence="1">
    <location>
        <begin position="179"/>
        <end position="216"/>
    </location>
</feature>
<evidence type="ECO:0000313" key="3">
    <source>
        <dbReference type="Proteomes" id="UP000054279"/>
    </source>
</evidence>
<reference evidence="2 3" key="1">
    <citation type="submission" date="2014-06" db="EMBL/GenBank/DDBJ databases">
        <title>Evolutionary Origins and Diversification of the Mycorrhizal Mutualists.</title>
        <authorList>
            <consortium name="DOE Joint Genome Institute"/>
            <consortium name="Mycorrhizal Genomics Consortium"/>
            <person name="Kohler A."/>
            <person name="Kuo A."/>
            <person name="Nagy L.G."/>
            <person name="Floudas D."/>
            <person name="Copeland A."/>
            <person name="Barry K.W."/>
            <person name="Cichocki N."/>
            <person name="Veneault-Fourrey C."/>
            <person name="LaButti K."/>
            <person name="Lindquist E.A."/>
            <person name="Lipzen A."/>
            <person name="Lundell T."/>
            <person name="Morin E."/>
            <person name="Murat C."/>
            <person name="Riley R."/>
            <person name="Ohm R."/>
            <person name="Sun H."/>
            <person name="Tunlid A."/>
            <person name="Henrissat B."/>
            <person name="Grigoriev I.V."/>
            <person name="Hibbett D.S."/>
            <person name="Martin F."/>
        </authorList>
    </citation>
    <scope>NUCLEOTIDE SEQUENCE [LARGE SCALE GENOMIC DNA]</scope>
    <source>
        <strain evidence="2 3">SS14</strain>
    </source>
</reference>
<keyword evidence="3" id="KW-1185">Reference proteome</keyword>
<protein>
    <submittedName>
        <fullName evidence="2">Uncharacterized protein</fullName>
    </submittedName>
</protein>
<feature type="region of interest" description="Disordered" evidence="1">
    <location>
        <begin position="269"/>
        <end position="298"/>
    </location>
</feature>
<evidence type="ECO:0000256" key="1">
    <source>
        <dbReference type="SAM" id="MobiDB-lite"/>
    </source>
</evidence>
<sequence>MAGFRLPPIDGDAPSSQDSTLRKHGTLPYTSMSSEPVVHPNYASAEEASETVGIRCGMYNHLRSNNKRRHHPHPHPIPLPHPPGLRIQQHNLLRPLPLLRTSAPPILHNELPLLLLHPPHNPHADDSDFHPKSSKLLKDVEDHQETFTNLKRDFRGGAFGVVGRVAGVYCCHMRDRDPIEGGEGSHAQQPSTGSNTPSNTNAPPPLPPSPSAPPFSAHEFMRLTTFSTSNHAVVRFYRSSEMAERLNVNSCQADVFYEAEDNLHLHNPRIHARTDPPRPSHGTDIRARAGGKRKKDGAEAALGPICRVAQGRKLGWGVDLGREHEMDDGEDAGKKGLRRRLSTLLPHHWHHHHLAHVLPKSQASCPEHRADLRALDPHVPRPPIKGSADKGAGHEVRGEDGAGDCDACGTGVLGGHAGGVFGV</sequence>
<dbReference type="Proteomes" id="UP000054279">
    <property type="component" value="Unassembled WGS sequence"/>
</dbReference>
<name>A0A0C9VN46_SPHS4</name>
<gene>
    <name evidence="2" type="ORF">M422DRAFT_257712</name>
</gene>